<evidence type="ECO:0000313" key="3">
    <source>
        <dbReference type="Proteomes" id="UP000053268"/>
    </source>
</evidence>
<keyword evidence="3" id="KW-1185">Reference proteome</keyword>
<feature type="region of interest" description="Disordered" evidence="1">
    <location>
        <begin position="1"/>
        <end position="29"/>
    </location>
</feature>
<protein>
    <submittedName>
        <fullName evidence="2">Uncharacterized protein</fullName>
    </submittedName>
</protein>
<organism evidence="2 3">
    <name type="scientific">Papilio xuthus</name>
    <name type="common">Asian swallowtail butterfly</name>
    <dbReference type="NCBI Taxonomy" id="66420"/>
    <lineage>
        <taxon>Eukaryota</taxon>
        <taxon>Metazoa</taxon>
        <taxon>Ecdysozoa</taxon>
        <taxon>Arthropoda</taxon>
        <taxon>Hexapoda</taxon>
        <taxon>Insecta</taxon>
        <taxon>Pterygota</taxon>
        <taxon>Neoptera</taxon>
        <taxon>Endopterygota</taxon>
        <taxon>Lepidoptera</taxon>
        <taxon>Glossata</taxon>
        <taxon>Ditrysia</taxon>
        <taxon>Papilionoidea</taxon>
        <taxon>Papilionidae</taxon>
        <taxon>Papilioninae</taxon>
        <taxon>Papilio</taxon>
    </lineage>
</organism>
<dbReference type="AlphaFoldDB" id="A0A0N1PEA4"/>
<accession>A0A0N1PEA4</accession>
<gene>
    <name evidence="2" type="ORF">RR46_00908</name>
</gene>
<proteinExistence type="predicted"/>
<dbReference type="Proteomes" id="UP000053268">
    <property type="component" value="Unassembled WGS sequence"/>
</dbReference>
<sequence>MTCGRGALDAAARAPSGGRGGRAGSARRGVCRRAAPPLAARRGARYVTARAGAGARLSADGCRLQPMDRWFIRNALAVGRRMPPPPPPPPRTSFDFQLNSTNTYNDERKLIQKSSFDR</sequence>
<evidence type="ECO:0000313" key="2">
    <source>
        <dbReference type="EMBL" id="KPJ01143.1"/>
    </source>
</evidence>
<reference evidence="2 3" key="1">
    <citation type="journal article" date="2015" name="Nat. Commun.">
        <title>Outbred genome sequencing and CRISPR/Cas9 gene editing in butterflies.</title>
        <authorList>
            <person name="Li X."/>
            <person name="Fan D."/>
            <person name="Zhang W."/>
            <person name="Liu G."/>
            <person name="Zhang L."/>
            <person name="Zhao L."/>
            <person name="Fang X."/>
            <person name="Chen L."/>
            <person name="Dong Y."/>
            <person name="Chen Y."/>
            <person name="Ding Y."/>
            <person name="Zhao R."/>
            <person name="Feng M."/>
            <person name="Zhu Y."/>
            <person name="Feng Y."/>
            <person name="Jiang X."/>
            <person name="Zhu D."/>
            <person name="Xiang H."/>
            <person name="Feng X."/>
            <person name="Li S."/>
            <person name="Wang J."/>
            <person name="Zhang G."/>
            <person name="Kronforst M.R."/>
            <person name="Wang W."/>
        </authorList>
    </citation>
    <scope>NUCLEOTIDE SEQUENCE [LARGE SCALE GENOMIC DNA]</scope>
    <source>
        <strain evidence="2">Ya'a_city_454_Px</strain>
        <tissue evidence="2">Whole body</tissue>
    </source>
</reference>
<dbReference type="EMBL" id="KQ459388">
    <property type="protein sequence ID" value="KPJ01143.1"/>
    <property type="molecule type" value="Genomic_DNA"/>
</dbReference>
<name>A0A0N1PEA4_PAPXU</name>
<evidence type="ECO:0000256" key="1">
    <source>
        <dbReference type="SAM" id="MobiDB-lite"/>
    </source>
</evidence>